<reference evidence="2 3" key="1">
    <citation type="journal article" date="2015" name="Genome Announc.">
        <title>Complete Genome Sequence of Polypropylene Glycol- and Polyethylene Glycol-Degrading Sphingopyxis macrogoltabida Strain EY-1.</title>
        <authorList>
            <person name="Ohtsubo Y."/>
            <person name="Nagata Y."/>
            <person name="Numata M."/>
            <person name="Tsuchikane K."/>
            <person name="Hosoyama A."/>
            <person name="Yamazoe A."/>
            <person name="Tsuda M."/>
            <person name="Fujita N."/>
            <person name="Kawai F."/>
        </authorList>
    </citation>
    <scope>NUCLEOTIDE SEQUENCE [LARGE SCALE GENOMIC DNA]</scope>
    <source>
        <strain evidence="2 3">EY-1</strain>
    </source>
</reference>
<accession>A0A0N9V177</accession>
<feature type="transmembrane region" description="Helical" evidence="1">
    <location>
        <begin position="6"/>
        <end position="22"/>
    </location>
</feature>
<organism evidence="2 3">
    <name type="scientific">Sphingopyxis macrogoltabida</name>
    <name type="common">Sphingomonas macrogoltabidus</name>
    <dbReference type="NCBI Taxonomy" id="33050"/>
    <lineage>
        <taxon>Bacteria</taxon>
        <taxon>Pseudomonadati</taxon>
        <taxon>Pseudomonadota</taxon>
        <taxon>Alphaproteobacteria</taxon>
        <taxon>Sphingomonadales</taxon>
        <taxon>Sphingomonadaceae</taxon>
        <taxon>Sphingopyxis</taxon>
    </lineage>
</organism>
<protein>
    <submittedName>
        <fullName evidence="2">Uncharacterized protein</fullName>
    </submittedName>
</protein>
<proteinExistence type="predicted"/>
<dbReference type="Proteomes" id="UP000058074">
    <property type="component" value="Chromosome"/>
</dbReference>
<gene>
    <name evidence="2" type="ORF">AN936_15060</name>
</gene>
<evidence type="ECO:0000313" key="2">
    <source>
        <dbReference type="EMBL" id="ALH81623.1"/>
    </source>
</evidence>
<feature type="transmembrane region" description="Helical" evidence="1">
    <location>
        <begin position="59"/>
        <end position="81"/>
    </location>
</feature>
<sequence>MSHTAVMLLAGLVLLIVLRLAVRDARCATRLFLSLWLIVSIGNLLVGVLYAGYGWAEEAVIGLLVFGVPAAIAFVAARLGANRR</sequence>
<evidence type="ECO:0000256" key="1">
    <source>
        <dbReference type="SAM" id="Phobius"/>
    </source>
</evidence>
<keyword evidence="1" id="KW-0472">Membrane</keyword>
<dbReference type="RefSeq" id="WP_084758402.1">
    <property type="nucleotide sequence ID" value="NZ_CP012700.1"/>
</dbReference>
<dbReference type="KEGG" id="smag:AN936_15060"/>
<keyword evidence="1" id="KW-1133">Transmembrane helix</keyword>
<evidence type="ECO:0000313" key="3">
    <source>
        <dbReference type="Proteomes" id="UP000058074"/>
    </source>
</evidence>
<name>A0A0N9V177_SPHMC</name>
<keyword evidence="1" id="KW-0812">Transmembrane</keyword>
<dbReference type="OrthoDB" id="4764194at2"/>
<dbReference type="EMBL" id="CP012700">
    <property type="protein sequence ID" value="ALH81623.1"/>
    <property type="molecule type" value="Genomic_DNA"/>
</dbReference>
<dbReference type="AlphaFoldDB" id="A0A0N9V177"/>
<feature type="transmembrane region" description="Helical" evidence="1">
    <location>
        <begin position="31"/>
        <end position="53"/>
    </location>
</feature>
<dbReference type="PATRIC" id="fig|33050.5.peg.3123"/>